<sequence>MADPFSIAGSTVGVFSLGLQVCGLLITYCRSVKDADQDIRSISNKASGLRVPLKTLRDILEEYEFSDTEAHPWTLGSTAQSDIRDDLNEKVQVIVAAIERLKESIDKYGPSTAQGLDGRFRAGYKKLVYHFRKDTLRDMIRDLDEIQMNLHTSLHVRALQDILSEDEDVAVFPEIAKIILREHDSALRAALNSGLANVNDTTQSLALLEISIGCPKGLQILLEAGVDISRYLKGPHDPISRAISLPCRNSLNVLLKAGCNIRTYQLYDDYDLCAESPDIVLDIVEGLAARRKRLRDLARCHLPLQQFPSLMPSNTLPDTTAAGLIDDLIARKVAVDSALWVEFPGRSVYHADYSTKSNPWKLSWKLPYLGVDTMEALYKVRFHDIDAPDSSGRTPLMTIPFDCWALVPTIRWFISKGANLFRILPRSHATVFHYLACLVVCGMPVLKSEYNPLSYYIIHAPIQDNCVCGCCLEGCTPLSMALRRVLQPDWQGPKRLEFMIPPTDLAPGAAKSIIRSVTFDRFELTHTCCCLHEDDGLFVIEDRDLEEIREIREEEQASLGRFEGLVEELNAKFDELGLPILDFLQQYLHPRITEFLSQRDLYDEDHIIGANQLGVQLTLDNDEDDSFYDRCPTHSSDCGRYFRTEW</sequence>
<evidence type="ECO:0000313" key="1">
    <source>
        <dbReference type="EMBL" id="KAL2843192.1"/>
    </source>
</evidence>
<organism evidence="1 2">
    <name type="scientific">Aspergillus pseudodeflectus</name>
    <dbReference type="NCBI Taxonomy" id="176178"/>
    <lineage>
        <taxon>Eukaryota</taxon>
        <taxon>Fungi</taxon>
        <taxon>Dikarya</taxon>
        <taxon>Ascomycota</taxon>
        <taxon>Pezizomycotina</taxon>
        <taxon>Eurotiomycetes</taxon>
        <taxon>Eurotiomycetidae</taxon>
        <taxon>Eurotiales</taxon>
        <taxon>Aspergillaceae</taxon>
        <taxon>Aspergillus</taxon>
        <taxon>Aspergillus subgen. Nidulantes</taxon>
    </lineage>
</organism>
<reference evidence="1 2" key="1">
    <citation type="submission" date="2024-07" db="EMBL/GenBank/DDBJ databases">
        <title>Section-level genome sequencing and comparative genomics of Aspergillus sections Usti and Cavernicolus.</title>
        <authorList>
            <consortium name="Lawrence Berkeley National Laboratory"/>
            <person name="Nybo J.L."/>
            <person name="Vesth T.C."/>
            <person name="Theobald S."/>
            <person name="Frisvad J.C."/>
            <person name="Larsen T.O."/>
            <person name="Kjaerboelling I."/>
            <person name="Rothschild-Mancinelli K."/>
            <person name="Lyhne E.K."/>
            <person name="Kogle M.E."/>
            <person name="Barry K."/>
            <person name="Clum A."/>
            <person name="Na H."/>
            <person name="Ledsgaard L."/>
            <person name="Lin J."/>
            <person name="Lipzen A."/>
            <person name="Kuo A."/>
            <person name="Riley R."/>
            <person name="Mondo S."/>
            <person name="LaButti K."/>
            <person name="Haridas S."/>
            <person name="Pangalinan J."/>
            <person name="Salamov A.A."/>
            <person name="Simmons B.A."/>
            <person name="Magnuson J.K."/>
            <person name="Chen J."/>
            <person name="Drula E."/>
            <person name="Henrissat B."/>
            <person name="Wiebenga A."/>
            <person name="Lubbers R.J."/>
            <person name="Gomes A.C."/>
            <person name="Macurrencykelacurrency M.R."/>
            <person name="Stajich J."/>
            <person name="Grigoriev I.V."/>
            <person name="Mortensen U.H."/>
            <person name="De vries R.P."/>
            <person name="Baker S.E."/>
            <person name="Andersen M.R."/>
        </authorList>
    </citation>
    <scope>NUCLEOTIDE SEQUENCE [LARGE SCALE GENOMIC DNA]</scope>
    <source>
        <strain evidence="1 2">CBS 756.74</strain>
    </source>
</reference>
<accession>A0ABR4JVW0</accession>
<comment type="caution">
    <text evidence="1">The sequence shown here is derived from an EMBL/GenBank/DDBJ whole genome shotgun (WGS) entry which is preliminary data.</text>
</comment>
<evidence type="ECO:0000313" key="2">
    <source>
        <dbReference type="Proteomes" id="UP001610444"/>
    </source>
</evidence>
<dbReference type="InterPro" id="IPR036770">
    <property type="entry name" value="Ankyrin_rpt-contain_sf"/>
</dbReference>
<protein>
    <recommendedName>
        <fullName evidence="3">Fungal N-terminal domain-containing protein</fullName>
    </recommendedName>
</protein>
<dbReference type="SUPFAM" id="SSF48403">
    <property type="entry name" value="Ankyrin repeat"/>
    <property type="match status" value="1"/>
</dbReference>
<proteinExistence type="predicted"/>
<dbReference type="Proteomes" id="UP001610444">
    <property type="component" value="Unassembled WGS sequence"/>
</dbReference>
<gene>
    <name evidence="1" type="ORF">BJX68DRAFT_270203</name>
</gene>
<dbReference type="GeneID" id="98161733"/>
<dbReference type="RefSeq" id="XP_070895465.1">
    <property type="nucleotide sequence ID" value="XM_071046569.1"/>
</dbReference>
<dbReference type="EMBL" id="JBFXLR010000047">
    <property type="protein sequence ID" value="KAL2843192.1"/>
    <property type="molecule type" value="Genomic_DNA"/>
</dbReference>
<evidence type="ECO:0008006" key="3">
    <source>
        <dbReference type="Google" id="ProtNLM"/>
    </source>
</evidence>
<keyword evidence="2" id="KW-1185">Reference proteome</keyword>
<name>A0ABR4JVW0_9EURO</name>